<organism evidence="1 2">
    <name type="scientific">Collimonas pratensis</name>
    <dbReference type="NCBI Taxonomy" id="279113"/>
    <lineage>
        <taxon>Bacteria</taxon>
        <taxon>Pseudomonadati</taxon>
        <taxon>Pseudomonadota</taxon>
        <taxon>Betaproteobacteria</taxon>
        <taxon>Burkholderiales</taxon>
        <taxon>Oxalobacteraceae</taxon>
        <taxon>Collimonas</taxon>
    </lineage>
</organism>
<protein>
    <submittedName>
        <fullName evidence="1">Uncharacterized protein</fullName>
    </submittedName>
</protein>
<name>A0ABN4MHP5_9BURK</name>
<evidence type="ECO:0000313" key="2">
    <source>
        <dbReference type="Proteomes" id="UP000074914"/>
    </source>
</evidence>
<keyword evidence="2" id="KW-1185">Reference proteome</keyword>
<dbReference type="Proteomes" id="UP000074914">
    <property type="component" value="Chromosome"/>
</dbReference>
<accession>A0ABN4MHP5</accession>
<proteinExistence type="predicted"/>
<dbReference type="EMBL" id="CP013236">
    <property type="protein sequence ID" value="AMP16159.1"/>
    <property type="molecule type" value="Genomic_DNA"/>
</dbReference>
<sequence>MLLLKIGVAREAGAAGIRITTPMHSIFNRTPAGGARQTPVG</sequence>
<evidence type="ECO:0000313" key="1">
    <source>
        <dbReference type="EMBL" id="AMP16159.1"/>
    </source>
</evidence>
<gene>
    <name evidence="1" type="ORF">CPter291_3925</name>
</gene>
<reference evidence="1 2" key="1">
    <citation type="submission" date="2015-11" db="EMBL/GenBank/DDBJ databases">
        <title>Exploring the genomic traits of fungus-feeding bacterial genus Collimonas.</title>
        <authorList>
            <person name="Song C."/>
            <person name="Schmidt R."/>
            <person name="de Jager V."/>
            <person name="Krzyzanowska D."/>
            <person name="Jongedijk E."/>
            <person name="Cankar K."/>
            <person name="Beekwilder J."/>
            <person name="van Veen A."/>
            <person name="de Boer W."/>
            <person name="van Veen J.A."/>
            <person name="Garbeva P."/>
        </authorList>
    </citation>
    <scope>NUCLEOTIDE SEQUENCE [LARGE SCALE GENOMIC DNA]</scope>
    <source>
        <strain evidence="1 2">Ter291</strain>
    </source>
</reference>